<proteinExistence type="predicted"/>
<dbReference type="PANTHER" id="PTHR38590:SF1">
    <property type="entry name" value="BLL0828 PROTEIN"/>
    <property type="match status" value="1"/>
</dbReference>
<dbReference type="AlphaFoldDB" id="A0ABD4XZQ9"/>
<keyword evidence="2" id="KW-0378">Hydrolase</keyword>
<name>A0ABD4XZQ9_STUST</name>
<gene>
    <name evidence="2" type="ORF">N5D09_09665</name>
</gene>
<organism evidence="2 3">
    <name type="scientific">Stutzerimonas stutzeri</name>
    <name type="common">Pseudomonas stutzeri</name>
    <dbReference type="NCBI Taxonomy" id="316"/>
    <lineage>
        <taxon>Bacteria</taxon>
        <taxon>Pseudomonadati</taxon>
        <taxon>Pseudomonadota</taxon>
        <taxon>Gammaproteobacteria</taxon>
        <taxon>Pseudomonadales</taxon>
        <taxon>Pseudomonadaceae</taxon>
        <taxon>Stutzerimonas</taxon>
    </lineage>
</organism>
<accession>A0ABD4XZQ9</accession>
<dbReference type="GO" id="GO:0004519">
    <property type="term" value="F:endonuclease activity"/>
    <property type="evidence" value="ECO:0007669"/>
    <property type="project" value="UniProtKB-KW"/>
</dbReference>
<evidence type="ECO:0000313" key="3">
    <source>
        <dbReference type="Proteomes" id="UP001161139"/>
    </source>
</evidence>
<keyword evidence="2" id="KW-0540">Nuclease</keyword>
<dbReference type="InterPro" id="IPR047216">
    <property type="entry name" value="Endonuclease_DUF559_bact"/>
</dbReference>
<keyword evidence="2" id="KW-0255">Endonuclease</keyword>
<comment type="caution">
    <text evidence="2">The sequence shown here is derived from an EMBL/GenBank/DDBJ whole genome shotgun (WGS) entry which is preliminary data.</text>
</comment>
<dbReference type="Pfam" id="PF04480">
    <property type="entry name" value="DUF559"/>
    <property type="match status" value="1"/>
</dbReference>
<sequence>MPTGRASREQRALLWLRLVVELGVGQHHDPAGPARDRLRTAHLEPLGLEVLRFSNLDVLQNLDGVLTELLRRIEGRASHPSPLPSGERGPE</sequence>
<protein>
    <submittedName>
        <fullName evidence="2">Endonuclease domain-containing protein</fullName>
    </submittedName>
</protein>
<dbReference type="EMBL" id="JAOCDG010000014">
    <property type="protein sequence ID" value="MDH0688353.1"/>
    <property type="molecule type" value="Genomic_DNA"/>
</dbReference>
<evidence type="ECO:0000313" key="2">
    <source>
        <dbReference type="EMBL" id="MDH0688353.1"/>
    </source>
</evidence>
<dbReference type="RefSeq" id="WP_279649231.1">
    <property type="nucleotide sequence ID" value="NZ_JAOCDG010000014.1"/>
</dbReference>
<evidence type="ECO:0000259" key="1">
    <source>
        <dbReference type="Pfam" id="PF04480"/>
    </source>
</evidence>
<feature type="domain" description="DUF559" evidence="1">
    <location>
        <begin position="16"/>
        <end position="73"/>
    </location>
</feature>
<dbReference type="Proteomes" id="UP001161139">
    <property type="component" value="Unassembled WGS sequence"/>
</dbReference>
<dbReference type="InterPro" id="IPR007569">
    <property type="entry name" value="DUF559"/>
</dbReference>
<dbReference type="PANTHER" id="PTHR38590">
    <property type="entry name" value="BLL0828 PROTEIN"/>
    <property type="match status" value="1"/>
</dbReference>
<reference evidence="2" key="1">
    <citation type="submission" date="2022-09" db="EMBL/GenBank/DDBJ databases">
        <title>Intensive care unit water sources are persistently colonized with multi-drug resistant bacteria and are the site of extensive horizontal gene transfer of antibiotic resistance genes.</title>
        <authorList>
            <person name="Diorio-Toth L."/>
        </authorList>
    </citation>
    <scope>NUCLEOTIDE SEQUENCE</scope>
    <source>
        <strain evidence="2">GD03864</strain>
    </source>
</reference>